<evidence type="ECO:0000259" key="9">
    <source>
        <dbReference type="Pfam" id="PF03962"/>
    </source>
</evidence>
<keyword evidence="6" id="KW-0469">Meiosis</keyword>
<feature type="compositionally biased region" description="Basic and acidic residues" evidence="8">
    <location>
        <begin position="124"/>
        <end position="133"/>
    </location>
</feature>
<keyword evidence="11" id="KW-1185">Reference proteome</keyword>
<dbReference type="InterPro" id="IPR040453">
    <property type="entry name" value="Mnd1_HTH"/>
</dbReference>
<feature type="domain" description="Mnd1 HTH" evidence="9">
    <location>
        <begin position="15"/>
        <end position="74"/>
    </location>
</feature>
<organism evidence="10 11">
    <name type="scientific">Coniosporium apollinis</name>
    <dbReference type="NCBI Taxonomy" id="61459"/>
    <lineage>
        <taxon>Eukaryota</taxon>
        <taxon>Fungi</taxon>
        <taxon>Dikarya</taxon>
        <taxon>Ascomycota</taxon>
        <taxon>Pezizomycotina</taxon>
        <taxon>Dothideomycetes</taxon>
        <taxon>Dothideomycetes incertae sedis</taxon>
        <taxon>Coniosporium</taxon>
    </lineage>
</organism>
<dbReference type="PANTHER" id="PTHR15938">
    <property type="entry name" value="TBP-1 INTERACTING PROTEIN"/>
    <property type="match status" value="1"/>
</dbReference>
<proteinExistence type="inferred from homology"/>
<comment type="subcellular location">
    <subcellularLocation>
        <location evidence="1 7">Nucleus</location>
    </subcellularLocation>
</comment>
<evidence type="ECO:0000256" key="5">
    <source>
        <dbReference type="ARBA" id="ARBA00023242"/>
    </source>
</evidence>
<keyword evidence="4" id="KW-0233">DNA recombination</keyword>
<evidence type="ECO:0000256" key="6">
    <source>
        <dbReference type="ARBA" id="ARBA00023254"/>
    </source>
</evidence>
<dbReference type="PANTHER" id="PTHR15938:SF1">
    <property type="entry name" value="MEIOTIC NUCLEAR DIVISION PROTEIN 1"/>
    <property type="match status" value="1"/>
</dbReference>
<evidence type="ECO:0000313" key="11">
    <source>
        <dbReference type="Proteomes" id="UP001172684"/>
    </source>
</evidence>
<dbReference type="Pfam" id="PF03962">
    <property type="entry name" value="Mnd1"/>
    <property type="match status" value="1"/>
</dbReference>
<comment type="function">
    <text evidence="7">Required for proper homologous chromosome pairing and efficient cross-over and intragenic recombination during meiosis.</text>
</comment>
<dbReference type="EMBL" id="JAPDRL010000043">
    <property type="protein sequence ID" value="KAJ9663417.1"/>
    <property type="molecule type" value="Genomic_DNA"/>
</dbReference>
<evidence type="ECO:0000256" key="2">
    <source>
        <dbReference type="ARBA" id="ARBA00005981"/>
    </source>
</evidence>
<sequence length="220" mass="25139">MAPKSTPPAAKQALILTYFRTSGVAHSIKDLEKALPSVASINGMQVKDYLQALSDENKIRVEKIGSGNWYWSFASEEKAAKEAVLEKVKEERERAGKAVEELKRKVEDAQREREEDEDMLMGEGEGREELQKKLRELEGEMGGLRGELAGYNENDPVEVERKRHRIAECGREAEKWTEQIQSMEGWFKDQVGGDREQLTGLKRNFYGDEFDEEEQGLKEL</sequence>
<feature type="region of interest" description="Disordered" evidence="8">
    <location>
        <begin position="106"/>
        <end position="133"/>
    </location>
</feature>
<comment type="caution">
    <text evidence="10">The sequence shown here is derived from an EMBL/GenBank/DDBJ whole genome shotgun (WGS) entry which is preliminary data.</text>
</comment>
<accession>A0ABQ9NP96</accession>
<evidence type="ECO:0000313" key="10">
    <source>
        <dbReference type="EMBL" id="KAJ9663417.1"/>
    </source>
</evidence>
<comment type="similarity">
    <text evidence="2 7">Belongs to the MND1 family.</text>
</comment>
<dbReference type="PIRSF" id="PIRSF026991">
    <property type="entry name" value="Mnd1"/>
    <property type="match status" value="1"/>
</dbReference>
<protein>
    <recommendedName>
        <fullName evidence="7">Meiotic nuclear division protein 1</fullName>
    </recommendedName>
</protein>
<evidence type="ECO:0000256" key="4">
    <source>
        <dbReference type="ARBA" id="ARBA00023172"/>
    </source>
</evidence>
<dbReference type="InterPro" id="IPR005647">
    <property type="entry name" value="Mnd1"/>
</dbReference>
<keyword evidence="5 7" id="KW-0539">Nucleus</keyword>
<evidence type="ECO:0000256" key="8">
    <source>
        <dbReference type="SAM" id="MobiDB-lite"/>
    </source>
</evidence>
<evidence type="ECO:0000256" key="1">
    <source>
        <dbReference type="ARBA" id="ARBA00004123"/>
    </source>
</evidence>
<evidence type="ECO:0000256" key="7">
    <source>
        <dbReference type="PIRNR" id="PIRNR026991"/>
    </source>
</evidence>
<gene>
    <name evidence="10" type="ORF">H2201_005625</name>
</gene>
<name>A0ABQ9NP96_9PEZI</name>
<reference evidence="10" key="1">
    <citation type="submission" date="2022-10" db="EMBL/GenBank/DDBJ databases">
        <title>Culturing micro-colonial fungi from biological soil crusts in the Mojave desert and describing Neophaeococcomyces mojavensis, and introducing the new genera and species Taxawa tesnikishii.</title>
        <authorList>
            <person name="Kurbessoian T."/>
            <person name="Stajich J.E."/>
        </authorList>
    </citation>
    <scope>NUCLEOTIDE SEQUENCE</scope>
    <source>
        <strain evidence="10">TK_1</strain>
    </source>
</reference>
<evidence type="ECO:0000256" key="3">
    <source>
        <dbReference type="ARBA" id="ARBA00023054"/>
    </source>
</evidence>
<keyword evidence="3" id="KW-0175">Coiled coil</keyword>
<dbReference type="Proteomes" id="UP001172684">
    <property type="component" value="Unassembled WGS sequence"/>
</dbReference>